<dbReference type="Pfam" id="PF13738">
    <property type="entry name" value="Pyr_redox_3"/>
    <property type="match status" value="1"/>
</dbReference>
<dbReference type="Gene3D" id="3.50.50.60">
    <property type="entry name" value="FAD/NAD(P)-binding domain"/>
    <property type="match status" value="2"/>
</dbReference>
<gene>
    <name evidence="5" type="ORF">LTR84_004058</name>
</gene>
<name>A0AAV9N7E9_9EURO</name>
<dbReference type="Proteomes" id="UP001358417">
    <property type="component" value="Unassembled WGS sequence"/>
</dbReference>
<evidence type="ECO:0000313" key="6">
    <source>
        <dbReference type="Proteomes" id="UP001358417"/>
    </source>
</evidence>
<protein>
    <recommendedName>
        <fullName evidence="7">FAD/NAD(P)-binding domain-containing protein</fullName>
    </recommendedName>
</protein>
<reference evidence="5 6" key="1">
    <citation type="submission" date="2023-08" db="EMBL/GenBank/DDBJ databases">
        <title>Black Yeasts Isolated from many extreme environments.</title>
        <authorList>
            <person name="Coleine C."/>
            <person name="Stajich J.E."/>
            <person name="Selbmann L."/>
        </authorList>
    </citation>
    <scope>NUCLEOTIDE SEQUENCE [LARGE SCALE GENOMIC DNA]</scope>
    <source>
        <strain evidence="5 6">CCFEE 5792</strain>
    </source>
</reference>
<dbReference type="GO" id="GO:0016491">
    <property type="term" value="F:oxidoreductase activity"/>
    <property type="evidence" value="ECO:0007669"/>
    <property type="project" value="UniProtKB-KW"/>
</dbReference>
<dbReference type="AlphaFoldDB" id="A0AAV9N7E9"/>
<dbReference type="InterPro" id="IPR050775">
    <property type="entry name" value="FAD-binding_Monooxygenases"/>
</dbReference>
<evidence type="ECO:0000256" key="1">
    <source>
        <dbReference type="ARBA" id="ARBA00022630"/>
    </source>
</evidence>
<dbReference type="PANTHER" id="PTHR43098">
    <property type="entry name" value="L-ORNITHINE N(5)-MONOOXYGENASE-RELATED"/>
    <property type="match status" value="1"/>
</dbReference>
<evidence type="ECO:0000256" key="4">
    <source>
        <dbReference type="ARBA" id="ARBA00023002"/>
    </source>
</evidence>
<keyword evidence="1" id="KW-0285">Flavoprotein</keyword>
<dbReference type="PANTHER" id="PTHR43098:SF5">
    <property type="entry name" value="DUAL-FUNCTIONAL MONOOXYGENASE_METHYLTRANSFERASE PSOF"/>
    <property type="match status" value="1"/>
</dbReference>
<evidence type="ECO:0000256" key="3">
    <source>
        <dbReference type="ARBA" id="ARBA00022857"/>
    </source>
</evidence>
<dbReference type="SUPFAM" id="SSF51905">
    <property type="entry name" value="FAD/NAD(P)-binding domain"/>
    <property type="match status" value="2"/>
</dbReference>
<dbReference type="RefSeq" id="XP_064704749.1">
    <property type="nucleotide sequence ID" value="XM_064847637.1"/>
</dbReference>
<evidence type="ECO:0008006" key="7">
    <source>
        <dbReference type="Google" id="ProtNLM"/>
    </source>
</evidence>
<keyword evidence="4" id="KW-0560">Oxidoreductase</keyword>
<comment type="caution">
    <text evidence="5">The sequence shown here is derived from an EMBL/GenBank/DDBJ whole genome shotgun (WGS) entry which is preliminary data.</text>
</comment>
<dbReference type="InterPro" id="IPR036188">
    <property type="entry name" value="FAD/NAD-bd_sf"/>
</dbReference>
<dbReference type="EMBL" id="JAVRRD010000018">
    <property type="protein sequence ID" value="KAK5049939.1"/>
    <property type="molecule type" value="Genomic_DNA"/>
</dbReference>
<proteinExistence type="predicted"/>
<accession>A0AAV9N7E9</accession>
<evidence type="ECO:0000256" key="2">
    <source>
        <dbReference type="ARBA" id="ARBA00022827"/>
    </source>
</evidence>
<keyword evidence="3" id="KW-0521">NADP</keyword>
<keyword evidence="2" id="KW-0274">FAD</keyword>
<keyword evidence="6" id="KW-1185">Reference proteome</keyword>
<organism evidence="5 6">
    <name type="scientific">Exophiala bonariae</name>
    <dbReference type="NCBI Taxonomy" id="1690606"/>
    <lineage>
        <taxon>Eukaryota</taxon>
        <taxon>Fungi</taxon>
        <taxon>Dikarya</taxon>
        <taxon>Ascomycota</taxon>
        <taxon>Pezizomycotina</taxon>
        <taxon>Eurotiomycetes</taxon>
        <taxon>Chaetothyriomycetidae</taxon>
        <taxon>Chaetothyriales</taxon>
        <taxon>Herpotrichiellaceae</taxon>
        <taxon>Exophiala</taxon>
    </lineage>
</organism>
<sequence length="566" mass="62697">MPSIELDALVVGAGFGGIYQLYTLRKLGFSVRVIDRAGGVGGTWYWNRYPGAMSDSESFVYRYSWDREDLKTWPWSHHYLQGPEIREYLEHIVDKHDLRKDIQLNTELLSADWNAQQNVWRVTTSTNEVFQARYLITALGLLSTANLPKIPGLDDFQGELCHTSRWRDDIDLTDKRVGVLGNGSTGVQVITAISSHVKSLVSFQRSPQYSVPSGNRPVKPEYRQWLNENYDEIMDGLPKTSTCFGFTESTTTFASVDPNKREEVFQGLWDQGNGFRFMFGGYSDIASNKEANEAACKFVKTKIAQIVIDPEKARKLMPTEPYARRPLCDGGYYKQFNRPNVDIVNLQDTPIDHISSTGVKTTDGKFYELDALILATGFDAVEGSYTRVRFRGKSGATLADHWKGGPKSYLGSFVPGFPNLLMISGPQSAFTNAPPNIEVQVKLHCDLIQRAEKLRSAGTNTVIEPLPEAEADWGEYCNELANATLFPSVPSWIFANIPGAPSLITRFFLGGLAKFIEILDGVAQAGYDGFVAPLGSGRKEVHNGPSKNGGLENGSVNKATVEVALG</sequence>
<evidence type="ECO:0000313" key="5">
    <source>
        <dbReference type="EMBL" id="KAK5049939.1"/>
    </source>
</evidence>
<dbReference type="GeneID" id="89972237"/>